<dbReference type="PANTHER" id="PTHR30466:SF1">
    <property type="entry name" value="FMN REDUCTASE (NADH) RUTF"/>
    <property type="match status" value="1"/>
</dbReference>
<reference evidence="4" key="1">
    <citation type="submission" date="2016-11" db="EMBL/GenBank/DDBJ databases">
        <title>Mesorhizobium oceanicum sp. nov., isolated from deep seawater in South China Sea.</title>
        <authorList>
            <person name="Fu G.-Y."/>
        </authorList>
    </citation>
    <scope>NUCLEOTIDE SEQUENCE [LARGE SCALE GENOMIC DNA]</scope>
    <source>
        <strain evidence="4">B7</strain>
    </source>
</reference>
<dbReference type="STRING" id="1670800.BSQ44_07935"/>
<dbReference type="PANTHER" id="PTHR30466">
    <property type="entry name" value="FLAVIN REDUCTASE"/>
    <property type="match status" value="1"/>
</dbReference>
<dbReference type="InterPro" id="IPR002563">
    <property type="entry name" value="Flavin_Rdtase-like_dom"/>
</dbReference>
<sequence>MRQVASAVFVLTARSGEEANGLTAASLCPVSTEPPLVLVSLNRDSAAERLIAESGAFAINFLTEEQHRIARLFTGTEATPEERFAEGGWDRLVTGAPVLDGALATFDCQVEKQISHGTHTIVFGRVVAALSLDEEGLIWRDGSFRRLAPVV</sequence>
<dbReference type="SMART" id="SM00903">
    <property type="entry name" value="Flavin_Reduct"/>
    <property type="match status" value="1"/>
</dbReference>
<accession>A0A1L3SYS7</accession>
<dbReference type="Gene3D" id="2.30.110.10">
    <property type="entry name" value="Electron Transport, Fmn-binding Protein, Chain A"/>
    <property type="match status" value="1"/>
</dbReference>
<evidence type="ECO:0000259" key="2">
    <source>
        <dbReference type="SMART" id="SM00903"/>
    </source>
</evidence>
<organism evidence="3 4">
    <name type="scientific">Aquibium oceanicum</name>
    <dbReference type="NCBI Taxonomy" id="1670800"/>
    <lineage>
        <taxon>Bacteria</taxon>
        <taxon>Pseudomonadati</taxon>
        <taxon>Pseudomonadota</taxon>
        <taxon>Alphaproteobacteria</taxon>
        <taxon>Hyphomicrobiales</taxon>
        <taxon>Phyllobacteriaceae</taxon>
        <taxon>Aquibium</taxon>
    </lineage>
</organism>
<dbReference type="InterPro" id="IPR050268">
    <property type="entry name" value="NADH-dep_flavin_reductase"/>
</dbReference>
<dbReference type="SUPFAM" id="SSF50475">
    <property type="entry name" value="FMN-binding split barrel"/>
    <property type="match status" value="1"/>
</dbReference>
<dbReference type="AlphaFoldDB" id="A0A1L3SYS7"/>
<dbReference type="KEGG" id="meso:BSQ44_07935"/>
<protein>
    <recommendedName>
        <fullName evidence="2">Flavin reductase like domain-containing protein</fullName>
    </recommendedName>
</protein>
<evidence type="ECO:0000313" key="3">
    <source>
        <dbReference type="EMBL" id="APH74472.1"/>
    </source>
</evidence>
<dbReference type="EMBL" id="CP018171">
    <property type="protein sequence ID" value="APH74472.1"/>
    <property type="molecule type" value="Genomic_DNA"/>
</dbReference>
<gene>
    <name evidence="3" type="ORF">BSQ44_07935</name>
</gene>
<proteinExistence type="predicted"/>
<dbReference type="GO" id="GO:0042602">
    <property type="term" value="F:riboflavin reductase (NADPH) activity"/>
    <property type="evidence" value="ECO:0007669"/>
    <property type="project" value="TreeGrafter"/>
</dbReference>
<keyword evidence="4" id="KW-1185">Reference proteome</keyword>
<name>A0A1L3SYS7_9HYPH</name>
<evidence type="ECO:0000313" key="4">
    <source>
        <dbReference type="Proteomes" id="UP000182840"/>
    </source>
</evidence>
<dbReference type="InterPro" id="IPR012349">
    <property type="entry name" value="Split_barrel_FMN-bd"/>
</dbReference>
<feature type="domain" description="Flavin reductase like" evidence="2">
    <location>
        <begin position="1"/>
        <end position="146"/>
    </location>
</feature>
<dbReference type="Proteomes" id="UP000182840">
    <property type="component" value="Chromosome"/>
</dbReference>
<evidence type="ECO:0000256" key="1">
    <source>
        <dbReference type="ARBA" id="ARBA00023002"/>
    </source>
</evidence>
<dbReference type="GO" id="GO:0010181">
    <property type="term" value="F:FMN binding"/>
    <property type="evidence" value="ECO:0007669"/>
    <property type="project" value="InterPro"/>
</dbReference>
<keyword evidence="1" id="KW-0560">Oxidoreductase</keyword>
<dbReference type="Pfam" id="PF01613">
    <property type="entry name" value="Flavin_Reduct"/>
    <property type="match status" value="1"/>
</dbReference>